<evidence type="ECO:0008006" key="4">
    <source>
        <dbReference type="Google" id="ProtNLM"/>
    </source>
</evidence>
<evidence type="ECO:0000313" key="2">
    <source>
        <dbReference type="EMBL" id="OGG64426.1"/>
    </source>
</evidence>
<organism evidence="2 3">
    <name type="scientific">Candidatus Kaiserbacteria bacterium RIFCSPHIGHO2_02_FULL_55_17</name>
    <dbReference type="NCBI Taxonomy" id="1798496"/>
    <lineage>
        <taxon>Bacteria</taxon>
        <taxon>Candidatus Kaiseribacteriota</taxon>
    </lineage>
</organism>
<sequence length="365" mass="40335">MTTKLQVAGVSIAALGIFYIAGFSGLVATEYRSVTADAPERYIPLPELDKADYNARLLALAHMSSTTEARSTATTSVSVTSTVSTSSPQATTPSLWPISAVYPNAGAILPFKRVVAYYGNFYSKAMGVLGEYPEDQMLAQLASTTAEWTAVDPSTPTVPAIHYIAVVAQASAGKEGKYVLRMPDDQIEHALELARRINGLVFLDVQVGQSTLEYELPQLEKYLKLPQVHLAIDPEFSMKFGNRPGTVIGTFDAADVNYTAEYLARLVRENRLPPKILVVHRFTENMVTNYKKIQPLPEVQIVIDMDGFGSKDLKRGTWSRVIYPEPVQFTGIKLFYKNDARSPSGMFMPDEVLEFTPAPIYIQYQ</sequence>
<proteinExistence type="predicted"/>
<name>A0A1F6DSR4_9BACT</name>
<dbReference type="STRING" id="1798496.A3C94_02495"/>
<keyword evidence="1" id="KW-0812">Transmembrane</keyword>
<keyword evidence="1" id="KW-1133">Transmembrane helix</keyword>
<reference evidence="2 3" key="1">
    <citation type="journal article" date="2016" name="Nat. Commun.">
        <title>Thousands of microbial genomes shed light on interconnected biogeochemical processes in an aquifer system.</title>
        <authorList>
            <person name="Anantharaman K."/>
            <person name="Brown C.T."/>
            <person name="Hug L.A."/>
            <person name="Sharon I."/>
            <person name="Castelle C.J."/>
            <person name="Probst A.J."/>
            <person name="Thomas B.C."/>
            <person name="Singh A."/>
            <person name="Wilkins M.J."/>
            <person name="Karaoz U."/>
            <person name="Brodie E.L."/>
            <person name="Williams K.H."/>
            <person name="Hubbard S.S."/>
            <person name="Banfield J.F."/>
        </authorList>
    </citation>
    <scope>NUCLEOTIDE SEQUENCE [LARGE SCALE GENOMIC DNA]</scope>
</reference>
<comment type="caution">
    <text evidence="2">The sequence shown here is derived from an EMBL/GenBank/DDBJ whole genome shotgun (WGS) entry which is preliminary data.</text>
</comment>
<evidence type="ECO:0000313" key="3">
    <source>
        <dbReference type="Proteomes" id="UP000177232"/>
    </source>
</evidence>
<keyword evidence="1" id="KW-0472">Membrane</keyword>
<accession>A0A1F6DSR4</accession>
<feature type="transmembrane region" description="Helical" evidence="1">
    <location>
        <begin position="7"/>
        <end position="28"/>
    </location>
</feature>
<protein>
    <recommendedName>
        <fullName evidence="4">Lipoprotein</fullName>
    </recommendedName>
</protein>
<gene>
    <name evidence="2" type="ORF">A3C94_02495</name>
</gene>
<dbReference type="Proteomes" id="UP000177232">
    <property type="component" value="Unassembled WGS sequence"/>
</dbReference>
<dbReference type="AlphaFoldDB" id="A0A1F6DSR4"/>
<dbReference type="EMBL" id="MFLJ01000024">
    <property type="protein sequence ID" value="OGG64426.1"/>
    <property type="molecule type" value="Genomic_DNA"/>
</dbReference>
<evidence type="ECO:0000256" key="1">
    <source>
        <dbReference type="SAM" id="Phobius"/>
    </source>
</evidence>